<evidence type="ECO:0000313" key="2">
    <source>
        <dbReference type="Proteomes" id="UP001162992"/>
    </source>
</evidence>
<dbReference type="Proteomes" id="UP001162992">
    <property type="component" value="Chromosome 21"/>
</dbReference>
<accession>A0ACC2ALP3</accession>
<keyword evidence="2" id="KW-1185">Reference proteome</keyword>
<gene>
    <name evidence="1" type="ORF">O6H91_21G052100</name>
</gene>
<dbReference type="EMBL" id="CM055112">
    <property type="protein sequence ID" value="KAJ7518042.1"/>
    <property type="molecule type" value="Genomic_DNA"/>
</dbReference>
<comment type="caution">
    <text evidence="1">The sequence shown here is derived from an EMBL/GenBank/DDBJ whole genome shotgun (WGS) entry which is preliminary data.</text>
</comment>
<sequence length="723" mass="80460">MEMAILSSSASSPLSAFALPLSLDQRCRSSQVTASLSGHHANTVLLLFFSTRSVALQCSTQGFADTGFGSSSRRHNAVSDYLCSQKYCLDYTPDRKRKRKMHKHLHVCFVWRMMMPYVPVIVEDSNQMRISAEQRLNGNARKIIDKVDSQKTRHAWSWWGISNAVLCFQKNTRVYNVLAYRKGTLRTCLMLLQILGTSMAFIIGFGVTAALACDQRVERNMYLTPRCQIASISSLHLRSHKSEPVLNLDNLKPEPLTEQQDEVADAEAKRAFEEWKSKPYALTVPLKIVGLRGSVPPIWLKGFLLSQGKRVKLAAQFEGNLKATFTELSSALQKQQMTPRSPMAADLVTIGDSWLGPAIALGLLKPIEDADQSDWFHLLGCKWQDFLRRDENGSISSTGKVWGVPYRCGCLVIAYKKDKLLKLGVPAIKDWNDLWRPELSGKISMVDSPREVVGAVLKSLGASYNSSDFEKEVPGGKTLLKERFCEFRKQIRIFDSINYLKALGAGDVCVAVGWSADVIPFAKRASNIAVVAPESGTSLWADLWAVPAATSIKSDKIGGRIRGPSPLVSQWFEFCLQPARALSFEQGAFAGASPLNLFSSAHQSGAPKVLFDGSSMKMKNHLTSIQPSHSSKIVEYVQRDRPDANTRPKFDTNIIAGLPPSEIISRSEFLQPLHHEAIANYEWLFMESEDCERHSFDFLKNLKRILSTVAGQLKFIQGPGTFS</sequence>
<organism evidence="1 2">
    <name type="scientific">Diphasiastrum complanatum</name>
    <name type="common">Issler's clubmoss</name>
    <name type="synonym">Lycopodium complanatum</name>
    <dbReference type="NCBI Taxonomy" id="34168"/>
    <lineage>
        <taxon>Eukaryota</taxon>
        <taxon>Viridiplantae</taxon>
        <taxon>Streptophyta</taxon>
        <taxon>Embryophyta</taxon>
        <taxon>Tracheophyta</taxon>
        <taxon>Lycopodiopsida</taxon>
        <taxon>Lycopodiales</taxon>
        <taxon>Lycopodiaceae</taxon>
        <taxon>Lycopodioideae</taxon>
        <taxon>Diphasiastrum</taxon>
    </lineage>
</organism>
<reference evidence="2" key="1">
    <citation type="journal article" date="2024" name="Proc. Natl. Acad. Sci. U.S.A.">
        <title>Extraordinary preservation of gene collinearity over three hundred million years revealed in homosporous lycophytes.</title>
        <authorList>
            <person name="Li C."/>
            <person name="Wickell D."/>
            <person name="Kuo L.Y."/>
            <person name="Chen X."/>
            <person name="Nie B."/>
            <person name="Liao X."/>
            <person name="Peng D."/>
            <person name="Ji J."/>
            <person name="Jenkins J."/>
            <person name="Williams M."/>
            <person name="Shu S."/>
            <person name="Plott C."/>
            <person name="Barry K."/>
            <person name="Rajasekar S."/>
            <person name="Grimwood J."/>
            <person name="Han X."/>
            <person name="Sun S."/>
            <person name="Hou Z."/>
            <person name="He W."/>
            <person name="Dai G."/>
            <person name="Sun C."/>
            <person name="Schmutz J."/>
            <person name="Leebens-Mack J.H."/>
            <person name="Li F.W."/>
            <person name="Wang L."/>
        </authorList>
    </citation>
    <scope>NUCLEOTIDE SEQUENCE [LARGE SCALE GENOMIC DNA]</scope>
    <source>
        <strain evidence="2">cv. PW_Plant_1</strain>
    </source>
</reference>
<protein>
    <submittedName>
        <fullName evidence="1">Uncharacterized protein</fullName>
    </submittedName>
</protein>
<proteinExistence type="predicted"/>
<evidence type="ECO:0000313" key="1">
    <source>
        <dbReference type="EMBL" id="KAJ7518042.1"/>
    </source>
</evidence>
<name>A0ACC2ALP3_DIPCM</name>